<organism evidence="3 4">
    <name type="scientific">Rhizophlyctis rosea</name>
    <dbReference type="NCBI Taxonomy" id="64517"/>
    <lineage>
        <taxon>Eukaryota</taxon>
        <taxon>Fungi</taxon>
        <taxon>Fungi incertae sedis</taxon>
        <taxon>Chytridiomycota</taxon>
        <taxon>Chytridiomycota incertae sedis</taxon>
        <taxon>Chytridiomycetes</taxon>
        <taxon>Rhizophlyctidales</taxon>
        <taxon>Rhizophlyctidaceae</taxon>
        <taxon>Rhizophlyctis</taxon>
    </lineage>
</organism>
<protein>
    <recommendedName>
        <fullName evidence="5">Glutathione S-transferase</fullName>
    </recommendedName>
</protein>
<feature type="domain" description="GST C-terminal" evidence="2">
    <location>
        <begin position="115"/>
        <end position="251"/>
    </location>
</feature>
<sequence>MSNPDAATTSGAASGKALQTVKQRSAPNAIKLFSGWFCPYAQRAWIALEAKQIDYEYVEVNPYEKPKELLDINPRGLVPALKHNDFNLYESLIIVDYIDEAFPSHPFLPPLSPSTVRLRATTRFWANHIDKIIPAGFIGILLNQEHEKQAEAAQNLLTTIKEFAENALGKTNPDGGLFLPSEELSLVDITFAPFAIRFEIVLKHYRGFSVPDGPELAWKRYAKWVEAIKKHPAVAATLSDSERYLQSYQRYADGTAQSKAAQAVRGGKTIY</sequence>
<keyword evidence="4" id="KW-1185">Reference proteome</keyword>
<dbReference type="EMBL" id="JADGJD010000298">
    <property type="protein sequence ID" value="KAJ3052396.1"/>
    <property type="molecule type" value="Genomic_DNA"/>
</dbReference>
<evidence type="ECO:0000259" key="1">
    <source>
        <dbReference type="PROSITE" id="PS50404"/>
    </source>
</evidence>
<dbReference type="InterPro" id="IPR036249">
    <property type="entry name" value="Thioredoxin-like_sf"/>
</dbReference>
<dbReference type="InterPro" id="IPR040079">
    <property type="entry name" value="Glutathione_S-Trfase"/>
</dbReference>
<dbReference type="CDD" id="cd00570">
    <property type="entry name" value="GST_N_family"/>
    <property type="match status" value="1"/>
</dbReference>
<dbReference type="SUPFAM" id="SSF52833">
    <property type="entry name" value="Thioredoxin-like"/>
    <property type="match status" value="1"/>
</dbReference>
<gene>
    <name evidence="3" type="ORF">HK097_006321</name>
</gene>
<name>A0AAD5SDD7_9FUNG</name>
<dbReference type="SFLD" id="SFLDS00019">
    <property type="entry name" value="Glutathione_Transferase_(cytos"/>
    <property type="match status" value="1"/>
</dbReference>
<dbReference type="PROSITE" id="PS50404">
    <property type="entry name" value="GST_NTER"/>
    <property type="match status" value="1"/>
</dbReference>
<evidence type="ECO:0000259" key="2">
    <source>
        <dbReference type="PROSITE" id="PS50405"/>
    </source>
</evidence>
<dbReference type="SFLD" id="SFLDG00358">
    <property type="entry name" value="Main_(cytGST)"/>
    <property type="match status" value="1"/>
</dbReference>
<dbReference type="PANTHER" id="PTHR43968">
    <property type="match status" value="1"/>
</dbReference>
<dbReference type="PROSITE" id="PS50405">
    <property type="entry name" value="GST_CTER"/>
    <property type="match status" value="1"/>
</dbReference>
<comment type="caution">
    <text evidence="3">The sequence shown here is derived from an EMBL/GenBank/DDBJ whole genome shotgun (WGS) entry which is preliminary data.</text>
</comment>
<evidence type="ECO:0000313" key="3">
    <source>
        <dbReference type="EMBL" id="KAJ3052396.1"/>
    </source>
</evidence>
<dbReference type="AlphaFoldDB" id="A0AAD5SDD7"/>
<dbReference type="InterPro" id="IPR050983">
    <property type="entry name" value="GST_Omega/HSP26"/>
</dbReference>
<evidence type="ECO:0008006" key="5">
    <source>
        <dbReference type="Google" id="ProtNLM"/>
    </source>
</evidence>
<dbReference type="GO" id="GO:0005737">
    <property type="term" value="C:cytoplasm"/>
    <property type="evidence" value="ECO:0007669"/>
    <property type="project" value="TreeGrafter"/>
</dbReference>
<dbReference type="SUPFAM" id="SSF47616">
    <property type="entry name" value="GST C-terminal domain-like"/>
    <property type="match status" value="1"/>
</dbReference>
<dbReference type="InterPro" id="IPR010987">
    <property type="entry name" value="Glutathione-S-Trfase_C-like"/>
</dbReference>
<dbReference type="FunFam" id="3.40.30.10:FF:000123">
    <property type="entry name" value="Glutathione transferase o1"/>
    <property type="match status" value="1"/>
</dbReference>
<dbReference type="InterPro" id="IPR004045">
    <property type="entry name" value="Glutathione_S-Trfase_N"/>
</dbReference>
<reference evidence="3" key="1">
    <citation type="submission" date="2020-05" db="EMBL/GenBank/DDBJ databases">
        <title>Phylogenomic resolution of chytrid fungi.</title>
        <authorList>
            <person name="Stajich J.E."/>
            <person name="Amses K."/>
            <person name="Simmons R."/>
            <person name="Seto K."/>
            <person name="Myers J."/>
            <person name="Bonds A."/>
            <person name="Quandt C.A."/>
            <person name="Barry K."/>
            <person name="Liu P."/>
            <person name="Grigoriev I."/>
            <person name="Longcore J.E."/>
            <person name="James T.Y."/>
        </authorList>
    </citation>
    <scope>NUCLEOTIDE SEQUENCE</scope>
    <source>
        <strain evidence="3">JEL0318</strain>
    </source>
</reference>
<feature type="domain" description="GST N-terminal" evidence="1">
    <location>
        <begin position="28"/>
        <end position="106"/>
    </location>
</feature>
<dbReference type="Proteomes" id="UP001212841">
    <property type="component" value="Unassembled WGS sequence"/>
</dbReference>
<accession>A0AAD5SDD7</accession>
<dbReference type="PANTHER" id="PTHR43968:SF6">
    <property type="entry name" value="GLUTATHIONE S-TRANSFERASE OMEGA"/>
    <property type="match status" value="1"/>
</dbReference>
<dbReference type="InterPro" id="IPR036282">
    <property type="entry name" value="Glutathione-S-Trfase_C_sf"/>
</dbReference>
<proteinExistence type="predicted"/>
<dbReference type="Gene3D" id="3.40.30.10">
    <property type="entry name" value="Glutaredoxin"/>
    <property type="match status" value="1"/>
</dbReference>
<dbReference type="Pfam" id="PF13417">
    <property type="entry name" value="GST_N_3"/>
    <property type="match status" value="1"/>
</dbReference>
<dbReference type="Gene3D" id="1.20.1050.10">
    <property type="match status" value="1"/>
</dbReference>
<evidence type="ECO:0000313" key="4">
    <source>
        <dbReference type="Proteomes" id="UP001212841"/>
    </source>
</evidence>